<name>A0A8S2MJF1_9BILA</name>
<dbReference type="SUPFAM" id="SSF55136">
    <property type="entry name" value="Probable bacterial effector-binding domain"/>
    <property type="match status" value="1"/>
</dbReference>
<gene>
    <name evidence="1" type="ORF">OVA965_LOCUS21665</name>
    <name evidence="2" type="ORF">TMI583_LOCUS22371</name>
</gene>
<dbReference type="AlphaFoldDB" id="A0A8S2MJF1"/>
<reference evidence="2" key="1">
    <citation type="submission" date="2021-02" db="EMBL/GenBank/DDBJ databases">
        <authorList>
            <person name="Nowell W R."/>
        </authorList>
    </citation>
    <scope>NUCLEOTIDE SEQUENCE</scope>
</reference>
<sequence length="203" mass="23317">MLLIIICICLTFIALILTIIWLLKTSGLFHSIRVHVKEPPIDECFIAYKFQRGPYSTAADIFKDIMNFSPSANTIGIYYDDPNSVSSESCRFIVGAVLGKNQESADEDLMKRMIAEEYKTFQLPKSVQSVYTAFPCESVFSIYIAIHRVYRHLSSFIQTKKLQAYPFVEYYEPTLIHFYAPLSNHDAYNVPDLKLVEQTNKTD</sequence>
<dbReference type="GO" id="GO:0005789">
    <property type="term" value="C:endoplasmic reticulum membrane"/>
    <property type="evidence" value="ECO:0007669"/>
    <property type="project" value="TreeGrafter"/>
</dbReference>
<dbReference type="EMBL" id="CAJOBA010031714">
    <property type="protein sequence ID" value="CAF3960566.1"/>
    <property type="molecule type" value="Genomic_DNA"/>
</dbReference>
<comment type="caution">
    <text evidence="2">The sequence shown here is derived from an EMBL/GenBank/DDBJ whole genome shotgun (WGS) entry which is preliminary data.</text>
</comment>
<evidence type="ECO:0000313" key="2">
    <source>
        <dbReference type="EMBL" id="CAF3960566.1"/>
    </source>
</evidence>
<organism evidence="2 3">
    <name type="scientific">Didymodactylos carnosus</name>
    <dbReference type="NCBI Taxonomy" id="1234261"/>
    <lineage>
        <taxon>Eukaryota</taxon>
        <taxon>Metazoa</taxon>
        <taxon>Spiralia</taxon>
        <taxon>Gnathifera</taxon>
        <taxon>Rotifera</taxon>
        <taxon>Eurotatoria</taxon>
        <taxon>Bdelloidea</taxon>
        <taxon>Philodinida</taxon>
        <taxon>Philodinidae</taxon>
        <taxon>Didymodactylos</taxon>
    </lineage>
</organism>
<protein>
    <recommendedName>
        <fullName evidence="4">GyrI-like small molecule binding domain-containing protein</fullName>
    </recommendedName>
</protein>
<dbReference type="GO" id="GO:0005634">
    <property type="term" value="C:nucleus"/>
    <property type="evidence" value="ECO:0007669"/>
    <property type="project" value="TreeGrafter"/>
</dbReference>
<proteinExistence type="predicted"/>
<dbReference type="Gene3D" id="3.20.80.10">
    <property type="entry name" value="Regulatory factor, effector binding domain"/>
    <property type="match status" value="1"/>
</dbReference>
<dbReference type="GO" id="GO:0005657">
    <property type="term" value="C:replication fork"/>
    <property type="evidence" value="ECO:0007669"/>
    <property type="project" value="TreeGrafter"/>
</dbReference>
<dbReference type="GO" id="GO:0061709">
    <property type="term" value="P:reticulophagy"/>
    <property type="evidence" value="ECO:0007669"/>
    <property type="project" value="TreeGrafter"/>
</dbReference>
<accession>A0A8S2MJF1</accession>
<dbReference type="EMBL" id="CAJNOK010011948">
    <property type="protein sequence ID" value="CAF1152259.1"/>
    <property type="molecule type" value="Genomic_DNA"/>
</dbReference>
<dbReference type="PANTHER" id="PTHR15949:SF3">
    <property type="entry name" value="TESTIS-EXPRESSED PROTEIN 264"/>
    <property type="match status" value="1"/>
</dbReference>
<dbReference type="Proteomes" id="UP000682733">
    <property type="component" value="Unassembled WGS sequence"/>
</dbReference>
<dbReference type="Proteomes" id="UP000677228">
    <property type="component" value="Unassembled WGS sequence"/>
</dbReference>
<evidence type="ECO:0008006" key="4">
    <source>
        <dbReference type="Google" id="ProtNLM"/>
    </source>
</evidence>
<dbReference type="GO" id="GO:0106300">
    <property type="term" value="P:protein-DNA covalent cross-linking repair"/>
    <property type="evidence" value="ECO:0007669"/>
    <property type="project" value="TreeGrafter"/>
</dbReference>
<dbReference type="GO" id="GO:0000421">
    <property type="term" value="C:autophagosome membrane"/>
    <property type="evidence" value="ECO:0007669"/>
    <property type="project" value="TreeGrafter"/>
</dbReference>
<dbReference type="PANTHER" id="PTHR15949">
    <property type="entry name" value="TESTIS-EXPRESSED PROTEIN 264"/>
    <property type="match status" value="1"/>
</dbReference>
<dbReference type="InterPro" id="IPR011256">
    <property type="entry name" value="Reg_factor_effector_dom_sf"/>
</dbReference>
<evidence type="ECO:0000313" key="3">
    <source>
        <dbReference type="Proteomes" id="UP000682733"/>
    </source>
</evidence>
<evidence type="ECO:0000313" key="1">
    <source>
        <dbReference type="EMBL" id="CAF1152259.1"/>
    </source>
</evidence>